<accession>A0A183CTU6</accession>
<evidence type="ECO:0000313" key="2">
    <source>
        <dbReference type="WBParaSite" id="GPLIN_001630400"/>
    </source>
</evidence>
<organism evidence="1 2">
    <name type="scientific">Globodera pallida</name>
    <name type="common">Potato cyst nematode worm</name>
    <name type="synonym">Heterodera pallida</name>
    <dbReference type="NCBI Taxonomy" id="36090"/>
    <lineage>
        <taxon>Eukaryota</taxon>
        <taxon>Metazoa</taxon>
        <taxon>Ecdysozoa</taxon>
        <taxon>Nematoda</taxon>
        <taxon>Chromadorea</taxon>
        <taxon>Rhabditida</taxon>
        <taxon>Tylenchina</taxon>
        <taxon>Tylenchomorpha</taxon>
        <taxon>Tylenchoidea</taxon>
        <taxon>Heteroderidae</taxon>
        <taxon>Heteroderinae</taxon>
        <taxon>Globodera</taxon>
    </lineage>
</organism>
<dbReference type="Proteomes" id="UP000050741">
    <property type="component" value="Unassembled WGS sequence"/>
</dbReference>
<name>A0A183CTU6_GLOPA</name>
<dbReference type="WBParaSite" id="GPLIN_001630400">
    <property type="protein sequence ID" value="GPLIN_001630400"/>
    <property type="gene ID" value="GPLIN_001630400"/>
</dbReference>
<proteinExistence type="predicted"/>
<reference evidence="2" key="2">
    <citation type="submission" date="2016-06" db="UniProtKB">
        <authorList>
            <consortium name="WormBaseParasite"/>
        </authorList>
    </citation>
    <scope>IDENTIFICATION</scope>
</reference>
<protein>
    <submittedName>
        <fullName evidence="2">DUF3403 domain-containing protein</fullName>
    </submittedName>
</protein>
<dbReference type="AlphaFoldDB" id="A0A183CTU6"/>
<evidence type="ECO:0000313" key="1">
    <source>
        <dbReference type="Proteomes" id="UP000050741"/>
    </source>
</evidence>
<keyword evidence="1" id="KW-1185">Reference proteome</keyword>
<reference evidence="1" key="1">
    <citation type="submission" date="2014-05" db="EMBL/GenBank/DDBJ databases">
        <title>The genome and life-stage specific transcriptomes of Globodera pallida elucidate key aspects of plant parasitism by a cyst nematode.</title>
        <authorList>
            <person name="Cotton J.A."/>
            <person name="Lilley C.J."/>
            <person name="Jones L.M."/>
            <person name="Kikuchi T."/>
            <person name="Reid A.J."/>
            <person name="Thorpe P."/>
            <person name="Tsai I.J."/>
            <person name="Beasley H."/>
            <person name="Blok V."/>
            <person name="Cock P.J.A."/>
            <person name="Van den Akker S.E."/>
            <person name="Holroyd N."/>
            <person name="Hunt M."/>
            <person name="Mantelin S."/>
            <person name="Naghra H."/>
            <person name="Pain A."/>
            <person name="Palomares-Rius J.E."/>
            <person name="Zarowiecki M."/>
            <person name="Berriman M."/>
            <person name="Jones J.T."/>
            <person name="Urwin P.E."/>
        </authorList>
    </citation>
    <scope>NUCLEOTIDE SEQUENCE [LARGE SCALE GENOMIC DNA]</scope>
    <source>
        <strain evidence="1">Lindley</strain>
    </source>
</reference>
<sequence length="29" mass="3263">LSEKCSANMEIHMALFCLIDANSAPKIRR</sequence>